<dbReference type="PROSITE" id="PS00589">
    <property type="entry name" value="PTS_HPR_SER"/>
    <property type="match status" value="1"/>
</dbReference>
<protein>
    <submittedName>
        <fullName evidence="6">HPr family phosphocarrier protein</fullName>
    </submittedName>
</protein>
<dbReference type="GO" id="GO:0009401">
    <property type="term" value="P:phosphoenolpyruvate-dependent sugar phosphotransferase system"/>
    <property type="evidence" value="ECO:0007669"/>
    <property type="project" value="UniProtKB-KW"/>
</dbReference>
<reference evidence="6" key="1">
    <citation type="journal article" date="2020" name="mSystems">
        <title>Genome- and Community-Level Interaction Insights into Carbon Utilization and Element Cycling Functions of Hydrothermarchaeota in Hydrothermal Sediment.</title>
        <authorList>
            <person name="Zhou Z."/>
            <person name="Liu Y."/>
            <person name="Xu W."/>
            <person name="Pan J."/>
            <person name="Luo Z.H."/>
            <person name="Li M."/>
        </authorList>
    </citation>
    <scope>NUCLEOTIDE SEQUENCE [LARGE SCALE GENOMIC DNA]</scope>
    <source>
        <strain evidence="6">HyVt-535</strain>
    </source>
</reference>
<name>A0A7C5IZP1_9GAMM</name>
<dbReference type="SUPFAM" id="SSF55594">
    <property type="entry name" value="HPr-like"/>
    <property type="match status" value="1"/>
</dbReference>
<comment type="subcellular location">
    <subcellularLocation>
        <location evidence="1">Cytoplasm</location>
    </subcellularLocation>
</comment>
<evidence type="ECO:0000313" key="6">
    <source>
        <dbReference type="EMBL" id="HHH14074.1"/>
    </source>
</evidence>
<dbReference type="InterPro" id="IPR001020">
    <property type="entry name" value="PTS_HPr_His_P_site"/>
</dbReference>
<accession>A0A7C5IZP1</accession>
<dbReference type="GO" id="GO:0005737">
    <property type="term" value="C:cytoplasm"/>
    <property type="evidence" value="ECO:0007669"/>
    <property type="project" value="UniProtKB-SubCell"/>
</dbReference>
<dbReference type="Gene3D" id="3.30.1340.10">
    <property type="entry name" value="HPr-like"/>
    <property type="match status" value="1"/>
</dbReference>
<proteinExistence type="inferred from homology"/>
<evidence type="ECO:0000256" key="4">
    <source>
        <dbReference type="ARBA" id="ARBA00022683"/>
    </source>
</evidence>
<dbReference type="InterPro" id="IPR035895">
    <property type="entry name" value="HPr-like_sf"/>
</dbReference>
<dbReference type="PRINTS" id="PR00107">
    <property type="entry name" value="PHOSPHOCPHPR"/>
</dbReference>
<gene>
    <name evidence="6" type="ORF">ENJ98_07535</name>
</gene>
<dbReference type="AlphaFoldDB" id="A0A7C5IZP1"/>
<keyword evidence="3" id="KW-0963">Cytoplasm</keyword>
<dbReference type="InterPro" id="IPR050399">
    <property type="entry name" value="HPr"/>
</dbReference>
<dbReference type="EMBL" id="DROM01000451">
    <property type="protein sequence ID" value="HHH14074.1"/>
    <property type="molecule type" value="Genomic_DNA"/>
</dbReference>
<keyword evidence="4" id="KW-0598">Phosphotransferase system</keyword>
<evidence type="ECO:0000259" key="5">
    <source>
        <dbReference type="PROSITE" id="PS51350"/>
    </source>
</evidence>
<sequence length="89" mass="9513">MLTRQITIANKLGLHARAAAKLVTTASRFAAEVYLEKGETRVNGKSIMGVMMLAASQGSRITVITDGLDEAGAMEAICKLVEERFGEEA</sequence>
<evidence type="ECO:0000256" key="1">
    <source>
        <dbReference type="ARBA" id="ARBA00004496"/>
    </source>
</evidence>
<dbReference type="Proteomes" id="UP000886100">
    <property type="component" value="Unassembled WGS sequence"/>
</dbReference>
<dbReference type="Pfam" id="PF00381">
    <property type="entry name" value="PTS-HPr"/>
    <property type="match status" value="1"/>
</dbReference>
<dbReference type="PANTHER" id="PTHR33705:SF2">
    <property type="entry name" value="PHOSPHOCARRIER PROTEIN NPR"/>
    <property type="match status" value="1"/>
</dbReference>
<dbReference type="InterPro" id="IPR000032">
    <property type="entry name" value="HPr-like"/>
</dbReference>
<dbReference type="NCBIfam" id="TIGR01003">
    <property type="entry name" value="PTS_HPr_family"/>
    <property type="match status" value="1"/>
</dbReference>
<comment type="caution">
    <text evidence="6">The sequence shown here is derived from an EMBL/GenBank/DDBJ whole genome shotgun (WGS) entry which is preliminary data.</text>
</comment>
<organism evidence="6">
    <name type="scientific">Thiolapillus brandeum</name>
    <dbReference type="NCBI Taxonomy" id="1076588"/>
    <lineage>
        <taxon>Bacteria</taxon>
        <taxon>Pseudomonadati</taxon>
        <taxon>Pseudomonadota</taxon>
        <taxon>Gammaproteobacteria</taxon>
        <taxon>Chromatiales</taxon>
        <taxon>Sedimenticolaceae</taxon>
        <taxon>Thiolapillus</taxon>
    </lineage>
</organism>
<comment type="similarity">
    <text evidence="2">Belongs to the HPr family.</text>
</comment>
<evidence type="ECO:0000256" key="3">
    <source>
        <dbReference type="ARBA" id="ARBA00022490"/>
    </source>
</evidence>
<dbReference type="InterPro" id="IPR002114">
    <property type="entry name" value="PTS_HPr_Ser_P_site"/>
</dbReference>
<dbReference type="PANTHER" id="PTHR33705">
    <property type="entry name" value="PHOSPHOCARRIER PROTEIN HPR"/>
    <property type="match status" value="1"/>
</dbReference>
<dbReference type="PROSITE" id="PS00369">
    <property type="entry name" value="PTS_HPR_HIS"/>
    <property type="match status" value="1"/>
</dbReference>
<dbReference type="PROSITE" id="PS51350">
    <property type="entry name" value="PTS_HPR_DOM"/>
    <property type="match status" value="1"/>
</dbReference>
<dbReference type="CDD" id="cd00367">
    <property type="entry name" value="PTS-HPr_like"/>
    <property type="match status" value="1"/>
</dbReference>
<evidence type="ECO:0000256" key="2">
    <source>
        <dbReference type="ARBA" id="ARBA00010736"/>
    </source>
</evidence>
<feature type="domain" description="HPr" evidence="5">
    <location>
        <begin position="1"/>
        <end position="88"/>
    </location>
</feature>